<feature type="region of interest" description="Disordered" evidence="1">
    <location>
        <begin position="246"/>
        <end position="332"/>
    </location>
</feature>
<proteinExistence type="predicted"/>
<feature type="compositionally biased region" description="Low complexity" evidence="1">
    <location>
        <begin position="614"/>
        <end position="626"/>
    </location>
</feature>
<feature type="compositionally biased region" description="Polar residues" evidence="1">
    <location>
        <begin position="63"/>
        <end position="83"/>
    </location>
</feature>
<dbReference type="PANTHER" id="PTHR22929">
    <property type="entry name" value="RNA POLYMERASE III TRANSCRIPTION INITIATION FACTOR B"/>
    <property type="match status" value="1"/>
</dbReference>
<protein>
    <recommendedName>
        <fullName evidence="2">Myb-like domain-containing protein</fullName>
    </recommendedName>
</protein>
<evidence type="ECO:0000256" key="1">
    <source>
        <dbReference type="SAM" id="MobiDB-lite"/>
    </source>
</evidence>
<dbReference type="SMART" id="SM00717">
    <property type="entry name" value="SANT"/>
    <property type="match status" value="1"/>
</dbReference>
<dbReference type="InterPro" id="IPR001005">
    <property type="entry name" value="SANT/Myb"/>
</dbReference>
<evidence type="ECO:0000259" key="2">
    <source>
        <dbReference type="SMART" id="SM00717"/>
    </source>
</evidence>
<name>A0ABR0J8A4_9EURO</name>
<feature type="region of interest" description="Disordered" evidence="1">
    <location>
        <begin position="576"/>
        <end position="668"/>
    </location>
</feature>
<accession>A0ABR0J8A4</accession>
<feature type="region of interest" description="Disordered" evidence="1">
    <location>
        <begin position="1"/>
        <end position="230"/>
    </location>
</feature>
<comment type="caution">
    <text evidence="3">The sequence shown here is derived from an EMBL/GenBank/DDBJ whole genome shotgun (WGS) entry which is preliminary data.</text>
</comment>
<feature type="compositionally biased region" description="Acidic residues" evidence="1">
    <location>
        <begin position="267"/>
        <end position="277"/>
    </location>
</feature>
<evidence type="ECO:0000313" key="4">
    <source>
        <dbReference type="Proteomes" id="UP001345691"/>
    </source>
</evidence>
<dbReference type="CDD" id="cd00167">
    <property type="entry name" value="SANT"/>
    <property type="match status" value="1"/>
</dbReference>
<keyword evidence="4" id="KW-1185">Reference proteome</keyword>
<dbReference type="InterPro" id="IPR039467">
    <property type="entry name" value="TFIIIB_B''_Myb"/>
</dbReference>
<dbReference type="Proteomes" id="UP001345691">
    <property type="component" value="Unassembled WGS sequence"/>
</dbReference>
<feature type="compositionally biased region" description="Low complexity" evidence="1">
    <location>
        <begin position="134"/>
        <end position="150"/>
    </location>
</feature>
<dbReference type="Pfam" id="PF15963">
    <property type="entry name" value="Myb_DNA-bind_7"/>
    <property type="match status" value="1"/>
</dbReference>
<dbReference type="PANTHER" id="PTHR22929:SF0">
    <property type="entry name" value="TRANSCRIPTION FACTOR TFIIIB COMPONENT B'' HOMOLOG"/>
    <property type="match status" value="1"/>
</dbReference>
<dbReference type="SUPFAM" id="SSF46689">
    <property type="entry name" value="Homeodomain-like"/>
    <property type="match status" value="1"/>
</dbReference>
<feature type="domain" description="Myb-like" evidence="2">
    <location>
        <begin position="463"/>
        <end position="511"/>
    </location>
</feature>
<dbReference type="EMBL" id="JAVRRF010000014">
    <property type="protein sequence ID" value="KAK5058233.1"/>
    <property type="molecule type" value="Genomic_DNA"/>
</dbReference>
<reference evidence="3 4" key="1">
    <citation type="submission" date="2023-08" db="EMBL/GenBank/DDBJ databases">
        <title>Black Yeasts Isolated from many extreme environments.</title>
        <authorList>
            <person name="Coleine C."/>
            <person name="Stajich J.E."/>
            <person name="Selbmann L."/>
        </authorList>
    </citation>
    <scope>NUCLEOTIDE SEQUENCE [LARGE SCALE GENOMIC DNA]</scope>
    <source>
        <strain evidence="3 4">CCFEE 6328</strain>
    </source>
</reference>
<dbReference type="InterPro" id="IPR009057">
    <property type="entry name" value="Homeodomain-like_sf"/>
</dbReference>
<sequence length="668" mass="74319">MSTFSSVVRKPGQKITPKTAPRLNIQRASRHAAPPSLTPESRTVSPSIEPAEETIEGQEHVQEQAQTVLESTEIPSTSQSIETSLPLPAPLETSAREPIEQPSDSEEPVSVEVTVPSGTSQGISILHPVHSNDSTSTPSTIPTIATSSTPLVQETRQPQLDGSDQENDDGPQTQTHSPTDARKRRKITHSQENNEPQLPATPPPSDETSLLLRASPRNRRSESQTSDALLQDATSRFAEISQLANSIESRARSLRPRSERASYTQSGEDEEEEDEADGAYQTPEPKSARKKRSRAKRIEAIAQQVIEDAVSGGTEGRRQSRLSTPENAEEMEIDPEEVSMADLVKDNKIGRKSTTENRMQENWEDIKRRRKEEVERRREAAAQGRHGRQALVPSQDVPVEDAVVPQQIIINGQIVVTTESREVAFGAGVEQAVIEDADVALEDDRIYKYVNQGTLGKHAGRRRGTRWDDEQTELFYKGLRMFGTDFAMIANLFPGLDRKQVKLKYIIEERADPVRVRNSVAAKETVDIEEYSRMTNQEYEDPDKIMAELAAEEKRLREEDRQRRTNEGYVLEEADVPLPSTERDHDGVENTVNNDTEAGMPAQTGNTDRRDRVSALAETVVAAAVAPKRKQAQRKTKEPVGRGRQAKKGRGAIEGIEERIGPIDEVER</sequence>
<gene>
    <name evidence="3" type="ORF">LTR69_006637</name>
</gene>
<evidence type="ECO:0000313" key="3">
    <source>
        <dbReference type="EMBL" id="KAK5058233.1"/>
    </source>
</evidence>
<feature type="compositionally biased region" description="Polar residues" evidence="1">
    <location>
        <begin position="151"/>
        <end position="162"/>
    </location>
</feature>
<organism evidence="3 4">
    <name type="scientific">Exophiala sideris</name>
    <dbReference type="NCBI Taxonomy" id="1016849"/>
    <lineage>
        <taxon>Eukaryota</taxon>
        <taxon>Fungi</taxon>
        <taxon>Dikarya</taxon>
        <taxon>Ascomycota</taxon>
        <taxon>Pezizomycotina</taxon>
        <taxon>Eurotiomycetes</taxon>
        <taxon>Chaetothyriomycetidae</taxon>
        <taxon>Chaetothyriales</taxon>
        <taxon>Herpotrichiellaceae</taxon>
        <taxon>Exophiala</taxon>
    </lineage>
</organism>